<keyword evidence="11" id="KW-1185">Reference proteome</keyword>
<dbReference type="InterPro" id="IPR033250">
    <property type="entry name" value="CEP"/>
</dbReference>
<keyword evidence="3" id="KW-0052">Apoplast</keyword>
<accession>A0AAP0EU50</accession>
<evidence type="ECO:0000256" key="4">
    <source>
        <dbReference type="ARBA" id="ARBA00022525"/>
    </source>
</evidence>
<feature type="region of interest" description="Disordered" evidence="8">
    <location>
        <begin position="74"/>
        <end position="177"/>
    </location>
</feature>
<dbReference type="GO" id="GO:2000280">
    <property type="term" value="P:regulation of root development"/>
    <property type="evidence" value="ECO:0007669"/>
    <property type="project" value="TreeGrafter"/>
</dbReference>
<keyword evidence="6 9" id="KW-0732">Signal</keyword>
<evidence type="ECO:0000313" key="10">
    <source>
        <dbReference type="EMBL" id="KAK9096887.1"/>
    </source>
</evidence>
<evidence type="ECO:0000256" key="9">
    <source>
        <dbReference type="SAM" id="SignalP"/>
    </source>
</evidence>
<keyword evidence="7" id="KW-0379">Hydroxylation</keyword>
<dbReference type="GO" id="GO:0005179">
    <property type="term" value="F:hormone activity"/>
    <property type="evidence" value="ECO:0007669"/>
    <property type="project" value="UniProtKB-KW"/>
</dbReference>
<feature type="signal peptide" evidence="9">
    <location>
        <begin position="1"/>
        <end position="25"/>
    </location>
</feature>
<feature type="chain" id="PRO_5042973517" evidence="9">
    <location>
        <begin position="26"/>
        <end position="177"/>
    </location>
</feature>
<evidence type="ECO:0000313" key="11">
    <source>
        <dbReference type="Proteomes" id="UP001417504"/>
    </source>
</evidence>
<gene>
    <name evidence="10" type="ORF">Sjap_022384</name>
</gene>
<comment type="caution">
    <text evidence="10">The sequence shown here is derived from an EMBL/GenBank/DDBJ whole genome shotgun (WGS) entry which is preliminary data.</text>
</comment>
<evidence type="ECO:0000256" key="8">
    <source>
        <dbReference type="SAM" id="MobiDB-lite"/>
    </source>
</evidence>
<sequence>MTNSGLSATLILVMVFTLATTLTQGRHLKLDTKKQEVQQSIFVVAIRGHDQGIAFGTSPTNGSLAHDLHGEPILGSLGELEGSPIRAPSRSDQGTHESPPGLGHNIDGFRPTSPGHSPGIGRHLMTMMNSHGHGDHATYMSSSGTDSTVDGFASPAPGHDLDDFRPTTPGHSPGIGH</sequence>
<evidence type="ECO:0000256" key="3">
    <source>
        <dbReference type="ARBA" id="ARBA00022523"/>
    </source>
</evidence>
<dbReference type="PANTHER" id="PTHR33348:SF3">
    <property type="entry name" value="PRECURSOR OF CEP1"/>
    <property type="match status" value="1"/>
</dbReference>
<dbReference type="PANTHER" id="PTHR33348">
    <property type="entry name" value="PRECURSOR OF CEP5"/>
    <property type="match status" value="1"/>
</dbReference>
<comment type="similarity">
    <text evidence="2">Belongs to the C-terminally encoded plant signaling peptide (CEP) family.</text>
</comment>
<evidence type="ECO:0000256" key="6">
    <source>
        <dbReference type="ARBA" id="ARBA00022729"/>
    </source>
</evidence>
<organism evidence="10 11">
    <name type="scientific">Stephania japonica</name>
    <dbReference type="NCBI Taxonomy" id="461633"/>
    <lineage>
        <taxon>Eukaryota</taxon>
        <taxon>Viridiplantae</taxon>
        <taxon>Streptophyta</taxon>
        <taxon>Embryophyta</taxon>
        <taxon>Tracheophyta</taxon>
        <taxon>Spermatophyta</taxon>
        <taxon>Magnoliopsida</taxon>
        <taxon>Ranunculales</taxon>
        <taxon>Menispermaceae</taxon>
        <taxon>Menispermoideae</taxon>
        <taxon>Cissampelideae</taxon>
        <taxon>Stephania</taxon>
    </lineage>
</organism>
<keyword evidence="5" id="KW-0372">Hormone</keyword>
<proteinExistence type="inferred from homology"/>
<evidence type="ECO:0000256" key="1">
    <source>
        <dbReference type="ARBA" id="ARBA00004271"/>
    </source>
</evidence>
<dbReference type="GO" id="GO:0006995">
    <property type="term" value="P:cellular response to nitrogen starvation"/>
    <property type="evidence" value="ECO:0007669"/>
    <property type="project" value="UniProtKB-ARBA"/>
</dbReference>
<evidence type="ECO:0000256" key="7">
    <source>
        <dbReference type="ARBA" id="ARBA00023278"/>
    </source>
</evidence>
<feature type="compositionally biased region" description="Polar residues" evidence="8">
    <location>
        <begin position="139"/>
        <end position="148"/>
    </location>
</feature>
<dbReference type="GO" id="GO:0048364">
    <property type="term" value="P:root development"/>
    <property type="evidence" value="ECO:0007669"/>
    <property type="project" value="InterPro"/>
</dbReference>
<dbReference type="GO" id="GO:1901371">
    <property type="term" value="P:regulation of leaf morphogenesis"/>
    <property type="evidence" value="ECO:0007669"/>
    <property type="project" value="TreeGrafter"/>
</dbReference>
<dbReference type="GO" id="GO:1902025">
    <property type="term" value="P:nitrate import"/>
    <property type="evidence" value="ECO:0007669"/>
    <property type="project" value="TreeGrafter"/>
</dbReference>
<dbReference type="GO" id="GO:0048046">
    <property type="term" value="C:apoplast"/>
    <property type="evidence" value="ECO:0007669"/>
    <property type="project" value="UniProtKB-SubCell"/>
</dbReference>
<comment type="subcellular location">
    <subcellularLocation>
        <location evidence="1">Secreted</location>
        <location evidence="1">Extracellular space</location>
        <location evidence="1">Apoplast</location>
    </subcellularLocation>
</comment>
<dbReference type="AlphaFoldDB" id="A0AAP0EU50"/>
<evidence type="ECO:0000256" key="2">
    <source>
        <dbReference type="ARBA" id="ARBA00008963"/>
    </source>
</evidence>
<reference evidence="10 11" key="1">
    <citation type="submission" date="2024-01" db="EMBL/GenBank/DDBJ databases">
        <title>Genome assemblies of Stephania.</title>
        <authorList>
            <person name="Yang L."/>
        </authorList>
    </citation>
    <scope>NUCLEOTIDE SEQUENCE [LARGE SCALE GENOMIC DNA]</scope>
    <source>
        <strain evidence="10">QJT</strain>
        <tissue evidence="10">Leaf</tissue>
    </source>
</reference>
<name>A0AAP0EU50_9MAGN</name>
<dbReference type="Proteomes" id="UP001417504">
    <property type="component" value="Unassembled WGS sequence"/>
</dbReference>
<dbReference type="EMBL" id="JBBNAE010000009">
    <property type="protein sequence ID" value="KAK9096887.1"/>
    <property type="molecule type" value="Genomic_DNA"/>
</dbReference>
<evidence type="ECO:0000256" key="5">
    <source>
        <dbReference type="ARBA" id="ARBA00022702"/>
    </source>
</evidence>
<protein>
    <submittedName>
        <fullName evidence="10">Uncharacterized protein</fullName>
    </submittedName>
</protein>
<keyword evidence="4" id="KW-0964">Secreted</keyword>